<sequence length="62" mass="7222">MPKFLEVGLGHQKSLPMLCHVRLIKLNKKMFVRSVRVACLRGGVHYKLFIMSDLADMILKYF</sequence>
<protein>
    <submittedName>
        <fullName evidence="1">Uncharacterized protein</fullName>
    </submittedName>
</protein>
<reference evidence="1 2" key="1">
    <citation type="submission" date="2015-02" db="EMBL/GenBank/DDBJ databases">
        <title>Nostoc linckia genome annotation.</title>
        <authorList>
            <person name="Zhou Z."/>
        </authorList>
    </citation>
    <scope>NUCLEOTIDE SEQUENCE [LARGE SCALE GENOMIC DNA]</scope>
    <source>
        <strain evidence="2">z8</strain>
    </source>
</reference>
<gene>
    <name evidence="1" type="ORF">VF08_21700</name>
</gene>
<dbReference type="Proteomes" id="UP000222310">
    <property type="component" value="Unassembled WGS sequence"/>
</dbReference>
<evidence type="ECO:0000313" key="2">
    <source>
        <dbReference type="Proteomes" id="UP000222310"/>
    </source>
</evidence>
<proteinExistence type="predicted"/>
<dbReference type="AlphaFoldDB" id="A0A9Q6EK67"/>
<dbReference type="EMBL" id="LAHD01000068">
    <property type="protein sequence ID" value="PHK01608.1"/>
    <property type="molecule type" value="Genomic_DNA"/>
</dbReference>
<name>A0A9Q6EK67_NOSLI</name>
<evidence type="ECO:0000313" key="1">
    <source>
        <dbReference type="EMBL" id="PHK01608.1"/>
    </source>
</evidence>
<accession>A0A9Q6EK67</accession>
<comment type="caution">
    <text evidence="1">The sequence shown here is derived from an EMBL/GenBank/DDBJ whole genome shotgun (WGS) entry which is preliminary data.</text>
</comment>
<organism evidence="1 2">
    <name type="scientific">Nostoc linckia z8</name>
    <dbReference type="NCBI Taxonomy" id="1628746"/>
    <lineage>
        <taxon>Bacteria</taxon>
        <taxon>Bacillati</taxon>
        <taxon>Cyanobacteriota</taxon>
        <taxon>Cyanophyceae</taxon>
        <taxon>Nostocales</taxon>
        <taxon>Nostocaceae</taxon>
        <taxon>Nostoc</taxon>
    </lineage>
</organism>